<organism evidence="1 2">
    <name type="scientific">Catharanthus roseus</name>
    <name type="common">Madagascar periwinkle</name>
    <name type="synonym">Vinca rosea</name>
    <dbReference type="NCBI Taxonomy" id="4058"/>
    <lineage>
        <taxon>Eukaryota</taxon>
        <taxon>Viridiplantae</taxon>
        <taxon>Streptophyta</taxon>
        <taxon>Embryophyta</taxon>
        <taxon>Tracheophyta</taxon>
        <taxon>Spermatophyta</taxon>
        <taxon>Magnoliopsida</taxon>
        <taxon>eudicotyledons</taxon>
        <taxon>Gunneridae</taxon>
        <taxon>Pentapetalae</taxon>
        <taxon>asterids</taxon>
        <taxon>lamiids</taxon>
        <taxon>Gentianales</taxon>
        <taxon>Apocynaceae</taxon>
        <taxon>Rauvolfioideae</taxon>
        <taxon>Vinceae</taxon>
        <taxon>Catharanthinae</taxon>
        <taxon>Catharanthus</taxon>
    </lineage>
</organism>
<evidence type="ECO:0000313" key="1">
    <source>
        <dbReference type="EMBL" id="KAI5682003.1"/>
    </source>
</evidence>
<evidence type="ECO:0000313" key="2">
    <source>
        <dbReference type="Proteomes" id="UP001060085"/>
    </source>
</evidence>
<dbReference type="EMBL" id="CM044701">
    <property type="protein sequence ID" value="KAI5682003.1"/>
    <property type="molecule type" value="Genomic_DNA"/>
</dbReference>
<dbReference type="Proteomes" id="UP001060085">
    <property type="component" value="Linkage Group LG01"/>
</dbReference>
<proteinExistence type="predicted"/>
<protein>
    <submittedName>
        <fullName evidence="1">Uncharacterized protein</fullName>
    </submittedName>
</protein>
<comment type="caution">
    <text evidence="1">The sequence shown here is derived from an EMBL/GenBank/DDBJ whole genome shotgun (WGS) entry which is preliminary data.</text>
</comment>
<gene>
    <name evidence="1" type="ORF">M9H77_03231</name>
</gene>
<sequence>MLKFLKCVVGGSGGDYLEEKGFCFCIDKRSRKLPLFKEKVQSSCIWGLVDIFDFSKGRSNQKLLTNGRRTVFLGFSLALNYVLADIEHMRKVHEIVSSSEDFEVKNRRPLAGDVHRCHWKTAAII</sequence>
<accession>A0ACC0CB49</accession>
<name>A0ACC0CB49_CATRO</name>
<keyword evidence="2" id="KW-1185">Reference proteome</keyword>
<reference evidence="2" key="1">
    <citation type="journal article" date="2023" name="Nat. Plants">
        <title>Single-cell RNA sequencing provides a high-resolution roadmap for understanding the multicellular compartmentation of specialized metabolism.</title>
        <authorList>
            <person name="Sun S."/>
            <person name="Shen X."/>
            <person name="Li Y."/>
            <person name="Li Y."/>
            <person name="Wang S."/>
            <person name="Li R."/>
            <person name="Zhang H."/>
            <person name="Shen G."/>
            <person name="Guo B."/>
            <person name="Wei J."/>
            <person name="Xu J."/>
            <person name="St-Pierre B."/>
            <person name="Chen S."/>
            <person name="Sun C."/>
        </authorList>
    </citation>
    <scope>NUCLEOTIDE SEQUENCE [LARGE SCALE GENOMIC DNA]</scope>
</reference>